<evidence type="ECO:0000256" key="3">
    <source>
        <dbReference type="ARBA" id="ARBA00022448"/>
    </source>
</evidence>
<evidence type="ECO:0000256" key="5">
    <source>
        <dbReference type="ARBA" id="ARBA00022840"/>
    </source>
</evidence>
<dbReference type="PROSITE" id="PS00211">
    <property type="entry name" value="ABC_TRANSPORTER_1"/>
    <property type="match status" value="1"/>
</dbReference>
<keyword evidence="4" id="KW-0547">Nucleotide-binding</keyword>
<evidence type="ECO:0000256" key="4">
    <source>
        <dbReference type="ARBA" id="ARBA00022741"/>
    </source>
</evidence>
<dbReference type="Pfam" id="PF00005">
    <property type="entry name" value="ABC_tran"/>
    <property type="match status" value="1"/>
</dbReference>
<comment type="similarity">
    <text evidence="2">Belongs to the ABC transporter superfamily.</text>
</comment>
<feature type="domain" description="ABC transporter" evidence="7">
    <location>
        <begin position="17"/>
        <end position="258"/>
    </location>
</feature>
<comment type="caution">
    <text evidence="8">The sequence shown here is derived from an EMBL/GenBank/DDBJ whole genome shotgun (WGS) entry which is preliminary data.</text>
</comment>
<name>A0ABW4EB96_9RHOB</name>
<keyword evidence="9" id="KW-1185">Reference proteome</keyword>
<dbReference type="Pfam" id="PF08352">
    <property type="entry name" value="oligo_HPY"/>
    <property type="match status" value="1"/>
</dbReference>
<evidence type="ECO:0000313" key="9">
    <source>
        <dbReference type="Proteomes" id="UP001597186"/>
    </source>
</evidence>
<dbReference type="InterPro" id="IPR013563">
    <property type="entry name" value="Oligopep_ABC_C"/>
</dbReference>
<dbReference type="Gene3D" id="3.40.50.300">
    <property type="entry name" value="P-loop containing nucleotide triphosphate hydrolases"/>
    <property type="match status" value="1"/>
</dbReference>
<evidence type="ECO:0000256" key="6">
    <source>
        <dbReference type="SAM" id="MobiDB-lite"/>
    </source>
</evidence>
<dbReference type="SMART" id="SM00382">
    <property type="entry name" value="AAA"/>
    <property type="match status" value="1"/>
</dbReference>
<proteinExistence type="inferred from homology"/>
<dbReference type="GO" id="GO:0005524">
    <property type="term" value="F:ATP binding"/>
    <property type="evidence" value="ECO:0007669"/>
    <property type="project" value="UniProtKB-KW"/>
</dbReference>
<dbReference type="PROSITE" id="PS50893">
    <property type="entry name" value="ABC_TRANSPORTER_2"/>
    <property type="match status" value="1"/>
</dbReference>
<dbReference type="InterPro" id="IPR003439">
    <property type="entry name" value="ABC_transporter-like_ATP-bd"/>
</dbReference>
<keyword evidence="3" id="KW-0813">Transport</keyword>
<protein>
    <submittedName>
        <fullName evidence="8">ABC transporter ATP-binding protein</fullName>
    </submittedName>
</protein>
<evidence type="ECO:0000256" key="2">
    <source>
        <dbReference type="ARBA" id="ARBA00005417"/>
    </source>
</evidence>
<dbReference type="RefSeq" id="WP_379913386.1">
    <property type="nucleotide sequence ID" value="NZ_JBHUDD010000033.1"/>
</dbReference>
<dbReference type="InterPro" id="IPR027417">
    <property type="entry name" value="P-loop_NTPase"/>
</dbReference>
<dbReference type="PANTHER" id="PTHR43776:SF7">
    <property type="entry name" value="D,D-DIPEPTIDE TRANSPORT ATP-BINDING PROTEIN DDPF-RELATED"/>
    <property type="match status" value="1"/>
</dbReference>
<organism evidence="8 9">
    <name type="scientific">Lacimonas salitolerans</name>
    <dbReference type="NCBI Taxonomy" id="1323750"/>
    <lineage>
        <taxon>Bacteria</taxon>
        <taxon>Pseudomonadati</taxon>
        <taxon>Pseudomonadota</taxon>
        <taxon>Alphaproteobacteria</taxon>
        <taxon>Rhodobacterales</taxon>
        <taxon>Paracoccaceae</taxon>
        <taxon>Lacimonas</taxon>
    </lineage>
</organism>
<dbReference type="InterPro" id="IPR003593">
    <property type="entry name" value="AAA+_ATPase"/>
</dbReference>
<dbReference type="InterPro" id="IPR017871">
    <property type="entry name" value="ABC_transporter-like_CS"/>
</dbReference>
<dbReference type="CDD" id="cd03257">
    <property type="entry name" value="ABC_NikE_OppD_transporters"/>
    <property type="match status" value="1"/>
</dbReference>
<accession>A0ABW4EB96</accession>
<dbReference type="EMBL" id="JBHUDD010000033">
    <property type="protein sequence ID" value="MFD1508597.1"/>
    <property type="molecule type" value="Genomic_DNA"/>
</dbReference>
<dbReference type="NCBIfam" id="TIGR01727">
    <property type="entry name" value="oligo_HPY"/>
    <property type="match status" value="1"/>
</dbReference>
<dbReference type="PANTHER" id="PTHR43776">
    <property type="entry name" value="TRANSPORT ATP-BINDING PROTEIN"/>
    <property type="match status" value="1"/>
</dbReference>
<dbReference type="SUPFAM" id="SSF52540">
    <property type="entry name" value="P-loop containing nucleoside triphosphate hydrolases"/>
    <property type="match status" value="1"/>
</dbReference>
<gene>
    <name evidence="8" type="ORF">ACFTOW_04160</name>
</gene>
<keyword evidence="5 8" id="KW-0067">ATP-binding</keyword>
<dbReference type="InterPro" id="IPR050319">
    <property type="entry name" value="ABC_transp_ATP-bind"/>
</dbReference>
<dbReference type="Proteomes" id="UP001597186">
    <property type="component" value="Unassembled WGS sequence"/>
</dbReference>
<evidence type="ECO:0000256" key="1">
    <source>
        <dbReference type="ARBA" id="ARBA00004417"/>
    </source>
</evidence>
<evidence type="ECO:0000259" key="7">
    <source>
        <dbReference type="PROSITE" id="PS50893"/>
    </source>
</evidence>
<evidence type="ECO:0000313" key="8">
    <source>
        <dbReference type="EMBL" id="MFD1508597.1"/>
    </source>
</evidence>
<feature type="region of interest" description="Disordered" evidence="6">
    <location>
        <begin position="325"/>
        <end position="344"/>
    </location>
</feature>
<sequence length="344" mass="37206">MSDFLLSARALARHYPVRLPGGLLGRPATLKAVDGVDFDLARGEVLGLVGESGCGKSTTAKLVLGHVPPSAGEVRFDGAPVPTDRRADWRRLRRRMQMIYQDPLGALDRRLPIVAQIGEPFDIHCPEMPRPERRDRAAALMASVGLRPDQAGSYPHELSGGQRQRVVIARALALDPELLVCDEPVSALDVSIQAQVLNLMSDLRDRTGFAALFISHDLKVVRQMADRVAVMYLGRIVEEGMPDQVFHAPLHPYTQALVSAAPTPRRRARDRIVLPGDPPNPVDVPSGCPFHPRCPAAVARCRSEVPTLMRDAGQAVACHLAQSAGGALSPAPRAPRIPPKAKVA</sequence>
<comment type="subcellular location">
    <subcellularLocation>
        <location evidence="1">Cell inner membrane</location>
        <topology evidence="1">Peripheral membrane protein</topology>
    </subcellularLocation>
</comment>
<reference evidence="9" key="1">
    <citation type="journal article" date="2019" name="Int. J. Syst. Evol. Microbiol.">
        <title>The Global Catalogue of Microorganisms (GCM) 10K type strain sequencing project: providing services to taxonomists for standard genome sequencing and annotation.</title>
        <authorList>
            <consortium name="The Broad Institute Genomics Platform"/>
            <consortium name="The Broad Institute Genome Sequencing Center for Infectious Disease"/>
            <person name="Wu L."/>
            <person name="Ma J."/>
        </authorList>
    </citation>
    <scope>NUCLEOTIDE SEQUENCE [LARGE SCALE GENOMIC DNA]</scope>
    <source>
        <strain evidence="9">CGMCC 1.12477</strain>
    </source>
</reference>